<evidence type="ECO:0000256" key="3">
    <source>
        <dbReference type="ARBA" id="ARBA00022692"/>
    </source>
</evidence>
<dbReference type="Pfam" id="PF04241">
    <property type="entry name" value="DUF423"/>
    <property type="match status" value="1"/>
</dbReference>
<feature type="transmembrane region" description="Helical" evidence="6">
    <location>
        <begin position="71"/>
        <end position="92"/>
    </location>
</feature>
<evidence type="ECO:0000313" key="8">
    <source>
        <dbReference type="EMBL" id="TDX00704.1"/>
    </source>
</evidence>
<dbReference type="AlphaFoldDB" id="A0A4R8DR93"/>
<evidence type="ECO:0000256" key="2">
    <source>
        <dbReference type="ARBA" id="ARBA00009694"/>
    </source>
</evidence>
<dbReference type="InterPro" id="IPR006696">
    <property type="entry name" value="DUF423"/>
</dbReference>
<dbReference type="PANTHER" id="PTHR43461">
    <property type="entry name" value="TRANSMEMBRANE PROTEIN 256"/>
    <property type="match status" value="1"/>
</dbReference>
<comment type="caution">
    <text evidence="8">The sequence shown here is derived from an EMBL/GenBank/DDBJ whole genome shotgun (WGS) entry which is preliminary data.</text>
</comment>
<evidence type="ECO:0000256" key="4">
    <source>
        <dbReference type="ARBA" id="ARBA00022989"/>
    </source>
</evidence>
<sequence>MQKTFLITGALLGALSVGLGAFAAHALKRMTDEATVGVFHTGVEYQFYHALALLLTGIVYAQFPSAWMTRAGWGFIIGTVLFSGSLYAITLLKINGGSLGPAGVLTPIGGLFFIYGWVCMLLGFLKR</sequence>
<feature type="transmembrane region" description="Helical" evidence="6">
    <location>
        <begin position="104"/>
        <end position="125"/>
    </location>
</feature>
<evidence type="ECO:0000256" key="6">
    <source>
        <dbReference type="SAM" id="Phobius"/>
    </source>
</evidence>
<gene>
    <name evidence="8" type="ORF">EDB95_1730</name>
</gene>
<feature type="chain" id="PRO_5020888917" evidence="7">
    <location>
        <begin position="24"/>
        <end position="127"/>
    </location>
</feature>
<name>A0A4R8DR93_9BACT</name>
<dbReference type="PANTHER" id="PTHR43461:SF1">
    <property type="entry name" value="TRANSMEMBRANE PROTEIN 256"/>
    <property type="match status" value="1"/>
</dbReference>
<keyword evidence="9" id="KW-1185">Reference proteome</keyword>
<dbReference type="GO" id="GO:0005886">
    <property type="term" value="C:plasma membrane"/>
    <property type="evidence" value="ECO:0007669"/>
    <property type="project" value="TreeGrafter"/>
</dbReference>
<keyword evidence="7" id="KW-0732">Signal</keyword>
<dbReference type="Proteomes" id="UP000294498">
    <property type="component" value="Unassembled WGS sequence"/>
</dbReference>
<evidence type="ECO:0000256" key="1">
    <source>
        <dbReference type="ARBA" id="ARBA00004141"/>
    </source>
</evidence>
<dbReference type="EMBL" id="SODV01000001">
    <property type="protein sequence ID" value="TDX00704.1"/>
    <property type="molecule type" value="Genomic_DNA"/>
</dbReference>
<keyword evidence="4 6" id="KW-1133">Transmembrane helix</keyword>
<dbReference type="OrthoDB" id="9802121at2"/>
<organism evidence="8 9">
    <name type="scientific">Dinghuibacter silviterrae</name>
    <dbReference type="NCBI Taxonomy" id="1539049"/>
    <lineage>
        <taxon>Bacteria</taxon>
        <taxon>Pseudomonadati</taxon>
        <taxon>Bacteroidota</taxon>
        <taxon>Chitinophagia</taxon>
        <taxon>Chitinophagales</taxon>
        <taxon>Chitinophagaceae</taxon>
        <taxon>Dinghuibacter</taxon>
    </lineage>
</organism>
<accession>A0A4R8DR93</accession>
<keyword evidence="5 6" id="KW-0472">Membrane</keyword>
<evidence type="ECO:0000256" key="7">
    <source>
        <dbReference type="SAM" id="SignalP"/>
    </source>
</evidence>
<feature type="signal peptide" evidence="7">
    <location>
        <begin position="1"/>
        <end position="23"/>
    </location>
</feature>
<protein>
    <submittedName>
        <fullName evidence="8">Uncharacterized membrane protein YgdD (TMEM256/DUF423 family)</fullName>
    </submittedName>
</protein>
<proteinExistence type="inferred from homology"/>
<evidence type="ECO:0000313" key="9">
    <source>
        <dbReference type="Proteomes" id="UP000294498"/>
    </source>
</evidence>
<comment type="similarity">
    <text evidence="2">Belongs to the UPF0382 family.</text>
</comment>
<reference evidence="8 9" key="1">
    <citation type="submission" date="2019-03" db="EMBL/GenBank/DDBJ databases">
        <title>Genomic Encyclopedia of Type Strains, Phase IV (KMG-IV): sequencing the most valuable type-strain genomes for metagenomic binning, comparative biology and taxonomic classification.</title>
        <authorList>
            <person name="Goeker M."/>
        </authorList>
    </citation>
    <scope>NUCLEOTIDE SEQUENCE [LARGE SCALE GENOMIC DNA]</scope>
    <source>
        <strain evidence="8 9">DSM 100059</strain>
    </source>
</reference>
<comment type="subcellular location">
    <subcellularLocation>
        <location evidence="1">Membrane</location>
        <topology evidence="1">Multi-pass membrane protein</topology>
    </subcellularLocation>
</comment>
<dbReference type="RefSeq" id="WP_133992605.1">
    <property type="nucleotide sequence ID" value="NZ_SODV01000001.1"/>
</dbReference>
<feature type="transmembrane region" description="Helical" evidence="6">
    <location>
        <begin position="47"/>
        <end position="64"/>
    </location>
</feature>
<evidence type="ECO:0000256" key="5">
    <source>
        <dbReference type="ARBA" id="ARBA00023136"/>
    </source>
</evidence>
<keyword evidence="3 6" id="KW-0812">Transmembrane</keyword>